<sequence>MALSAKSKHAIHVILFILWLFLFEIICGALPFSYERQFIDNQTSPIQRYGYLGAFLLYALRIASLLALPQTIFNTLGLIFFNGFKEKVKLKASPLLAPFICFRVVTRGDYPALIKKNLHYNIEICREAGMENFFFEVVSDKPINLPTLSKLREVVVPSSYRTKSGALFKSRALQYCLEDDVNILQNNDWIVHLDEETLLTVNSVCGILNFCEDGKHQFGQGVITYANGEIVNLITTLSDSLRVADDMGKLRFQFHFFHKPLFGWKGSFVVAQVSAERKVTFDHGKEGSIAEDCFFSMIAYKYGYTFDFIEGEMHEKSPFTFMDFLQQRKRWLQGIYLTVHSKRIPITKKILLALSFYAWATMPFTSLQLYLFHSFPLPKCFIFDFMVGFVAAVILYMYIYGVIKNFSNKYKKNPLRLCLYLACVLLIIPFNVLVENLAVIWGIFSHKNNFYVVKKYVETSQYIAEC</sequence>
<feature type="transmembrane region" description="Helical" evidence="8">
    <location>
        <begin position="382"/>
        <end position="403"/>
    </location>
</feature>
<evidence type="ECO:0000256" key="4">
    <source>
        <dbReference type="ARBA" id="ARBA00022679"/>
    </source>
</evidence>
<feature type="transmembrane region" description="Helical" evidence="8">
    <location>
        <begin position="12"/>
        <end position="34"/>
    </location>
</feature>
<comment type="pathway">
    <text evidence="1">Protein modification; protein glycosylation.</text>
</comment>
<comment type="similarity">
    <text evidence="2">Belongs to the glycosyltransferase 2 family.</text>
</comment>
<feature type="transmembrane region" description="Helical" evidence="8">
    <location>
        <begin position="350"/>
        <end position="370"/>
    </location>
</feature>
<dbReference type="Proteomes" id="UP000038040">
    <property type="component" value="Unplaced"/>
</dbReference>
<feature type="domain" description="Glycosyltransferase 2-like" evidence="9">
    <location>
        <begin position="189"/>
        <end position="402"/>
    </location>
</feature>
<evidence type="ECO:0000256" key="1">
    <source>
        <dbReference type="ARBA" id="ARBA00004922"/>
    </source>
</evidence>
<evidence type="ECO:0000313" key="10">
    <source>
        <dbReference type="EMBL" id="VDN53052.1"/>
    </source>
</evidence>
<accession>A0A0N4UN39</accession>
<evidence type="ECO:0000256" key="3">
    <source>
        <dbReference type="ARBA" id="ARBA00022676"/>
    </source>
</evidence>
<dbReference type="InterPro" id="IPR027389">
    <property type="entry name" value="B_mannosylTrfase_Bre-3/Egh"/>
</dbReference>
<evidence type="ECO:0000313" key="12">
    <source>
        <dbReference type="Proteomes" id="UP000274756"/>
    </source>
</evidence>
<proteinExistence type="inferred from homology"/>
<dbReference type="STRING" id="318479.A0A0N4UN39"/>
<feature type="transmembrane region" description="Helical" evidence="8">
    <location>
        <begin position="54"/>
        <end position="81"/>
    </location>
</feature>
<dbReference type="InterPro" id="IPR001173">
    <property type="entry name" value="Glyco_trans_2-like"/>
</dbReference>
<reference evidence="13" key="1">
    <citation type="submission" date="2017-02" db="UniProtKB">
        <authorList>
            <consortium name="WormBaseParasite"/>
        </authorList>
    </citation>
    <scope>IDENTIFICATION</scope>
</reference>
<dbReference type="Pfam" id="PF13632">
    <property type="entry name" value="Glyco_trans_2_3"/>
    <property type="match status" value="1"/>
</dbReference>
<evidence type="ECO:0000256" key="5">
    <source>
        <dbReference type="ARBA" id="ARBA00071758"/>
    </source>
</evidence>
<dbReference type="EMBL" id="UYYG01000097">
    <property type="protein sequence ID" value="VDN53052.1"/>
    <property type="molecule type" value="Genomic_DNA"/>
</dbReference>
<organism evidence="11 13">
    <name type="scientific">Dracunculus medinensis</name>
    <name type="common">Guinea worm</name>
    <dbReference type="NCBI Taxonomy" id="318479"/>
    <lineage>
        <taxon>Eukaryota</taxon>
        <taxon>Metazoa</taxon>
        <taxon>Ecdysozoa</taxon>
        <taxon>Nematoda</taxon>
        <taxon>Chromadorea</taxon>
        <taxon>Rhabditida</taxon>
        <taxon>Spirurina</taxon>
        <taxon>Dracunculoidea</taxon>
        <taxon>Dracunculidae</taxon>
        <taxon>Dracunculus</taxon>
    </lineage>
</organism>
<evidence type="ECO:0000313" key="11">
    <source>
        <dbReference type="Proteomes" id="UP000038040"/>
    </source>
</evidence>
<dbReference type="Proteomes" id="UP000274756">
    <property type="component" value="Unassembled WGS sequence"/>
</dbReference>
<dbReference type="SUPFAM" id="SSF53448">
    <property type="entry name" value="Nucleotide-diphospho-sugar transferases"/>
    <property type="match status" value="1"/>
</dbReference>
<dbReference type="InterPro" id="IPR029044">
    <property type="entry name" value="Nucleotide-diphossugar_trans"/>
</dbReference>
<gene>
    <name evidence="10" type="ORF">DME_LOCUS3025</name>
</gene>
<keyword evidence="8" id="KW-0812">Transmembrane</keyword>
<keyword evidence="3" id="KW-0328">Glycosyltransferase</keyword>
<evidence type="ECO:0000256" key="2">
    <source>
        <dbReference type="ARBA" id="ARBA00006739"/>
    </source>
</evidence>
<dbReference type="PANTHER" id="PTHR16779">
    <property type="entry name" value="BETA-1,4-MANNOSYLTRANSFERASE EGH"/>
    <property type="match status" value="1"/>
</dbReference>
<reference evidence="10 12" key="2">
    <citation type="submission" date="2018-11" db="EMBL/GenBank/DDBJ databases">
        <authorList>
            <consortium name="Pathogen Informatics"/>
        </authorList>
    </citation>
    <scope>NUCLEOTIDE SEQUENCE [LARGE SCALE GENOMIC DNA]</scope>
</reference>
<dbReference type="OrthoDB" id="3971593at2759"/>
<keyword evidence="8" id="KW-1133">Transmembrane helix</keyword>
<evidence type="ECO:0000313" key="13">
    <source>
        <dbReference type="WBParaSite" id="DME_0000930301-mRNA-1"/>
    </source>
</evidence>
<protein>
    <recommendedName>
        <fullName evidence="5">Beta-1,4-mannosyltransferase bre-3</fullName>
    </recommendedName>
    <alternativeName>
        <fullName evidence="6">Bacillus thuringiensis toxin-resistant protein 3</fullName>
    </alternativeName>
</protein>
<keyword evidence="4" id="KW-0808">Transferase</keyword>
<dbReference type="PANTHER" id="PTHR16779:SF1">
    <property type="entry name" value="BETA-1,4-MANNOSYLTRANSFERASE EGH"/>
    <property type="match status" value="1"/>
</dbReference>
<keyword evidence="7" id="KW-0978">Insecticide resistance</keyword>
<dbReference type="GO" id="GO:0005737">
    <property type="term" value="C:cytoplasm"/>
    <property type="evidence" value="ECO:0007669"/>
    <property type="project" value="TreeGrafter"/>
</dbReference>
<feature type="transmembrane region" description="Helical" evidence="8">
    <location>
        <begin position="415"/>
        <end position="444"/>
    </location>
</feature>
<evidence type="ECO:0000256" key="8">
    <source>
        <dbReference type="SAM" id="Phobius"/>
    </source>
</evidence>
<keyword evidence="12" id="KW-1185">Reference proteome</keyword>
<dbReference type="FunFam" id="3.90.550.10:FF:000175">
    <property type="entry name" value="Beta-1,4-mannosyltransferase bre-3"/>
    <property type="match status" value="1"/>
</dbReference>
<dbReference type="WBParaSite" id="DME_0000930301-mRNA-1">
    <property type="protein sequence ID" value="DME_0000930301-mRNA-1"/>
    <property type="gene ID" value="DME_0000930301"/>
</dbReference>
<evidence type="ECO:0000259" key="9">
    <source>
        <dbReference type="Pfam" id="PF13632"/>
    </source>
</evidence>
<evidence type="ECO:0000256" key="7">
    <source>
        <dbReference type="ARBA" id="ARBA00084120"/>
    </source>
</evidence>
<dbReference type="GO" id="GO:0019187">
    <property type="term" value="F:beta-1,4-mannosyltransferase activity"/>
    <property type="evidence" value="ECO:0007669"/>
    <property type="project" value="InterPro"/>
</dbReference>
<dbReference type="AlphaFoldDB" id="A0A0N4UN39"/>
<evidence type="ECO:0000256" key="6">
    <source>
        <dbReference type="ARBA" id="ARBA00077352"/>
    </source>
</evidence>
<name>A0A0N4UN39_DRAME</name>
<keyword evidence="8" id="KW-0472">Membrane</keyword>